<feature type="transmembrane region" description="Helical" evidence="1">
    <location>
        <begin position="77"/>
        <end position="96"/>
    </location>
</feature>
<dbReference type="RefSeq" id="WP_345415965.1">
    <property type="nucleotide sequence ID" value="NZ_BAABHO010000021.1"/>
</dbReference>
<keyword evidence="3" id="KW-1185">Reference proteome</keyword>
<evidence type="ECO:0000256" key="1">
    <source>
        <dbReference type="SAM" id="Phobius"/>
    </source>
</evidence>
<organism evidence="2 3">
    <name type="scientific">Actinomycetospora chlora</name>
    <dbReference type="NCBI Taxonomy" id="663608"/>
    <lineage>
        <taxon>Bacteria</taxon>
        <taxon>Bacillati</taxon>
        <taxon>Actinomycetota</taxon>
        <taxon>Actinomycetes</taxon>
        <taxon>Pseudonocardiales</taxon>
        <taxon>Pseudonocardiaceae</taxon>
        <taxon>Actinomycetospora</taxon>
    </lineage>
</organism>
<dbReference type="InterPro" id="IPR046740">
    <property type="entry name" value="DUF6790"/>
</dbReference>
<reference evidence="3" key="1">
    <citation type="journal article" date="2019" name="Int. J. Syst. Evol. Microbiol.">
        <title>The Global Catalogue of Microorganisms (GCM) 10K type strain sequencing project: providing services to taxonomists for standard genome sequencing and annotation.</title>
        <authorList>
            <consortium name="The Broad Institute Genomics Platform"/>
            <consortium name="The Broad Institute Genome Sequencing Center for Infectious Disease"/>
            <person name="Wu L."/>
            <person name="Ma J."/>
        </authorList>
    </citation>
    <scope>NUCLEOTIDE SEQUENCE [LARGE SCALE GENOMIC DNA]</scope>
    <source>
        <strain evidence="3">JCM 17979</strain>
    </source>
</reference>
<evidence type="ECO:0008006" key="4">
    <source>
        <dbReference type="Google" id="ProtNLM"/>
    </source>
</evidence>
<feature type="transmembrane region" description="Helical" evidence="1">
    <location>
        <begin position="135"/>
        <end position="158"/>
    </location>
</feature>
<feature type="transmembrane region" description="Helical" evidence="1">
    <location>
        <begin position="36"/>
        <end position="57"/>
    </location>
</feature>
<feature type="transmembrane region" description="Helical" evidence="1">
    <location>
        <begin position="103"/>
        <end position="123"/>
    </location>
</feature>
<accession>A0ABP9B910</accession>
<dbReference type="Pfam" id="PF20589">
    <property type="entry name" value="DUF6790"/>
    <property type="match status" value="1"/>
</dbReference>
<comment type="caution">
    <text evidence="2">The sequence shown here is derived from an EMBL/GenBank/DDBJ whole genome shotgun (WGS) entry which is preliminary data.</text>
</comment>
<gene>
    <name evidence="2" type="ORF">GCM10023200_29510</name>
</gene>
<dbReference type="EMBL" id="BAABHO010000021">
    <property type="protein sequence ID" value="GAA4792198.1"/>
    <property type="molecule type" value="Genomic_DNA"/>
</dbReference>
<protein>
    <recommendedName>
        <fullName evidence="4">Integral membrane protein</fullName>
    </recommendedName>
</protein>
<name>A0ABP9B910_9PSEU</name>
<keyword evidence="1" id="KW-0812">Transmembrane</keyword>
<keyword evidence="1" id="KW-1133">Transmembrane helix</keyword>
<feature type="transmembrane region" description="Helical" evidence="1">
    <location>
        <begin position="6"/>
        <end position="24"/>
    </location>
</feature>
<proteinExistence type="predicted"/>
<evidence type="ECO:0000313" key="2">
    <source>
        <dbReference type="EMBL" id="GAA4792198.1"/>
    </source>
</evidence>
<sequence length="178" mass="19571">MNPAALGPLFLPLILLIAFAVHVAVMRRPRTREHVLTVACLWGLGLGVGVMELLAGLPHLTSPAFSAVQIGFAPSAFQWEVGWANLTFAVLGFLSLRFRSTDFWLATAIGYLVYFWGCGIGHIQQYVVEGNTAPYNWGPIVPVVFLLPLVLLVLVVALRRAQRHEHGVHEQPRETVPA</sequence>
<dbReference type="Proteomes" id="UP001500928">
    <property type="component" value="Unassembled WGS sequence"/>
</dbReference>
<keyword evidence="1" id="KW-0472">Membrane</keyword>
<evidence type="ECO:0000313" key="3">
    <source>
        <dbReference type="Proteomes" id="UP001500928"/>
    </source>
</evidence>